<gene>
    <name evidence="2" type="ORF">Tcan_06491</name>
</gene>
<protein>
    <submittedName>
        <fullName evidence="2">Uncharacterized protein</fullName>
    </submittedName>
</protein>
<keyword evidence="3" id="KW-1185">Reference proteome</keyword>
<dbReference type="Proteomes" id="UP000031036">
    <property type="component" value="Unassembled WGS sequence"/>
</dbReference>
<accession>A0A0B2VFU5</accession>
<reference evidence="2 3" key="1">
    <citation type="submission" date="2014-11" db="EMBL/GenBank/DDBJ databases">
        <title>Genetic blueprint of the zoonotic pathogen Toxocara canis.</title>
        <authorList>
            <person name="Zhu X.-Q."/>
            <person name="Korhonen P.K."/>
            <person name="Cai H."/>
            <person name="Young N.D."/>
            <person name="Nejsum P."/>
            <person name="von Samson-Himmelstjerna G."/>
            <person name="Boag P.R."/>
            <person name="Tan P."/>
            <person name="Li Q."/>
            <person name="Min J."/>
            <person name="Yang Y."/>
            <person name="Wang X."/>
            <person name="Fang X."/>
            <person name="Hall R.S."/>
            <person name="Hofmann A."/>
            <person name="Sternberg P.W."/>
            <person name="Jex A.R."/>
            <person name="Gasser R.B."/>
        </authorList>
    </citation>
    <scope>NUCLEOTIDE SEQUENCE [LARGE SCALE GENOMIC DNA]</scope>
    <source>
        <strain evidence="2">PN_DK_2014</strain>
    </source>
</reference>
<evidence type="ECO:0000313" key="2">
    <source>
        <dbReference type="EMBL" id="KHN80324.1"/>
    </source>
</evidence>
<name>A0A0B2VFU5_TOXCA</name>
<feature type="region of interest" description="Disordered" evidence="1">
    <location>
        <begin position="104"/>
        <end position="126"/>
    </location>
</feature>
<feature type="region of interest" description="Disordered" evidence="1">
    <location>
        <begin position="1"/>
        <end position="39"/>
    </location>
</feature>
<evidence type="ECO:0000256" key="1">
    <source>
        <dbReference type="SAM" id="MobiDB-lite"/>
    </source>
</evidence>
<sequence length="126" mass="13614">MGVVTSSGTPGGQATGDPLGKQPGVQSGPVRLSGEGSTSELLIPARPLAQQFGTLQTPWLKHFYGSEDTNRYCPFVQEVVNDWIPDLPDNALVVDCAMVNSRPERVRPSGHTDSNDGETWMIKNTF</sequence>
<dbReference type="EMBL" id="JPKZ01001748">
    <property type="protein sequence ID" value="KHN80324.1"/>
    <property type="molecule type" value="Genomic_DNA"/>
</dbReference>
<proteinExistence type="predicted"/>
<dbReference type="AlphaFoldDB" id="A0A0B2VFU5"/>
<comment type="caution">
    <text evidence="2">The sequence shown here is derived from an EMBL/GenBank/DDBJ whole genome shotgun (WGS) entry which is preliminary data.</text>
</comment>
<organism evidence="2 3">
    <name type="scientific">Toxocara canis</name>
    <name type="common">Canine roundworm</name>
    <dbReference type="NCBI Taxonomy" id="6265"/>
    <lineage>
        <taxon>Eukaryota</taxon>
        <taxon>Metazoa</taxon>
        <taxon>Ecdysozoa</taxon>
        <taxon>Nematoda</taxon>
        <taxon>Chromadorea</taxon>
        <taxon>Rhabditida</taxon>
        <taxon>Spirurina</taxon>
        <taxon>Ascaridomorpha</taxon>
        <taxon>Ascaridoidea</taxon>
        <taxon>Toxocaridae</taxon>
        <taxon>Toxocara</taxon>
    </lineage>
</organism>
<evidence type="ECO:0000313" key="3">
    <source>
        <dbReference type="Proteomes" id="UP000031036"/>
    </source>
</evidence>